<dbReference type="SUPFAM" id="SSF141868">
    <property type="entry name" value="EAL domain-like"/>
    <property type="match status" value="1"/>
</dbReference>
<dbReference type="SUPFAM" id="SSF55785">
    <property type="entry name" value="PYP-like sensor domain (PAS domain)"/>
    <property type="match status" value="1"/>
</dbReference>
<dbReference type="Gene3D" id="3.40.50.2300">
    <property type="match status" value="1"/>
</dbReference>
<reference evidence="6 7" key="1">
    <citation type="submission" date="2019-01" db="EMBL/GenBank/DDBJ databases">
        <authorList>
            <person name="Chen W.-M."/>
        </authorList>
    </citation>
    <scope>NUCLEOTIDE SEQUENCE [LARGE SCALE GENOMIC DNA]</scope>
    <source>
        <strain evidence="6 7">KYPY4</strain>
    </source>
</reference>
<dbReference type="Pfam" id="PF00563">
    <property type="entry name" value="EAL"/>
    <property type="match status" value="1"/>
</dbReference>
<proteinExistence type="predicted"/>
<keyword evidence="1" id="KW-0597">Phosphoprotein</keyword>
<dbReference type="CDD" id="cd01949">
    <property type="entry name" value="GGDEF"/>
    <property type="match status" value="1"/>
</dbReference>
<dbReference type="InterPro" id="IPR035919">
    <property type="entry name" value="EAL_sf"/>
</dbReference>
<dbReference type="Gene3D" id="3.30.70.270">
    <property type="match status" value="1"/>
</dbReference>
<dbReference type="SUPFAM" id="SSF52172">
    <property type="entry name" value="CheY-like"/>
    <property type="match status" value="1"/>
</dbReference>
<organism evidence="6 7">
    <name type="scientific">Rubrivivax rivuli</name>
    <dbReference type="NCBI Taxonomy" id="1862385"/>
    <lineage>
        <taxon>Bacteria</taxon>
        <taxon>Pseudomonadati</taxon>
        <taxon>Pseudomonadota</taxon>
        <taxon>Betaproteobacteria</taxon>
        <taxon>Burkholderiales</taxon>
        <taxon>Sphaerotilaceae</taxon>
        <taxon>Rubrivivax</taxon>
    </lineage>
</organism>
<feature type="domain" description="GGDEF" evidence="5">
    <location>
        <begin position="334"/>
        <end position="467"/>
    </location>
</feature>
<dbReference type="Gene3D" id="3.20.20.450">
    <property type="entry name" value="EAL domain"/>
    <property type="match status" value="1"/>
</dbReference>
<dbReference type="RefSeq" id="WP_128227101.1">
    <property type="nucleotide sequence ID" value="NZ_SACR01000001.1"/>
</dbReference>
<dbReference type="SUPFAM" id="SSF55073">
    <property type="entry name" value="Nucleotide cyclase"/>
    <property type="match status" value="1"/>
</dbReference>
<dbReference type="InterPro" id="IPR000014">
    <property type="entry name" value="PAS"/>
</dbReference>
<dbReference type="NCBIfam" id="TIGR00229">
    <property type="entry name" value="sensory_box"/>
    <property type="match status" value="1"/>
</dbReference>
<dbReference type="InterPro" id="IPR011006">
    <property type="entry name" value="CheY-like_superfamily"/>
</dbReference>
<dbReference type="SMART" id="SM00091">
    <property type="entry name" value="PAS"/>
    <property type="match status" value="1"/>
</dbReference>
<dbReference type="SMART" id="SM00052">
    <property type="entry name" value="EAL"/>
    <property type="match status" value="1"/>
</dbReference>
<dbReference type="InterPro" id="IPR052155">
    <property type="entry name" value="Biofilm_reg_signaling"/>
</dbReference>
<dbReference type="Pfam" id="PF00990">
    <property type="entry name" value="GGDEF"/>
    <property type="match status" value="1"/>
</dbReference>
<dbReference type="PANTHER" id="PTHR44757">
    <property type="entry name" value="DIGUANYLATE CYCLASE DGCP"/>
    <property type="match status" value="1"/>
</dbReference>
<dbReference type="InterPro" id="IPR000160">
    <property type="entry name" value="GGDEF_dom"/>
</dbReference>
<dbReference type="NCBIfam" id="TIGR00254">
    <property type="entry name" value="GGDEF"/>
    <property type="match status" value="1"/>
</dbReference>
<feature type="domain" description="EAL" evidence="4">
    <location>
        <begin position="476"/>
        <end position="729"/>
    </location>
</feature>
<name>A0A437RRZ2_9BURK</name>
<evidence type="ECO:0000259" key="3">
    <source>
        <dbReference type="PROSITE" id="PS50112"/>
    </source>
</evidence>
<dbReference type="CDD" id="cd01948">
    <property type="entry name" value="EAL"/>
    <property type="match status" value="1"/>
</dbReference>
<evidence type="ECO:0000259" key="5">
    <source>
        <dbReference type="PROSITE" id="PS50887"/>
    </source>
</evidence>
<accession>A0A437RRZ2</accession>
<dbReference type="InterPro" id="IPR035965">
    <property type="entry name" value="PAS-like_dom_sf"/>
</dbReference>
<dbReference type="CDD" id="cd00156">
    <property type="entry name" value="REC"/>
    <property type="match status" value="1"/>
</dbReference>
<evidence type="ECO:0000313" key="6">
    <source>
        <dbReference type="EMBL" id="RVU49465.1"/>
    </source>
</evidence>
<dbReference type="PROSITE" id="PS50112">
    <property type="entry name" value="PAS"/>
    <property type="match status" value="1"/>
</dbReference>
<feature type="domain" description="PAS" evidence="3">
    <location>
        <begin position="153"/>
        <end position="208"/>
    </location>
</feature>
<dbReference type="SMART" id="SM00267">
    <property type="entry name" value="GGDEF"/>
    <property type="match status" value="1"/>
</dbReference>
<dbReference type="AlphaFoldDB" id="A0A437RRZ2"/>
<dbReference type="InterPro" id="IPR001789">
    <property type="entry name" value="Sig_transdc_resp-reg_receiver"/>
</dbReference>
<protein>
    <submittedName>
        <fullName evidence="6">EAL domain-containing protein</fullName>
    </submittedName>
</protein>
<feature type="domain" description="Response regulatory" evidence="2">
    <location>
        <begin position="20"/>
        <end position="134"/>
    </location>
</feature>
<dbReference type="PROSITE" id="PS50887">
    <property type="entry name" value="GGDEF"/>
    <property type="match status" value="1"/>
</dbReference>
<comment type="caution">
    <text evidence="6">The sequence shown here is derived from an EMBL/GenBank/DDBJ whole genome shotgun (WGS) entry which is preliminary data.</text>
</comment>
<dbReference type="Proteomes" id="UP000285575">
    <property type="component" value="Unassembled WGS sequence"/>
</dbReference>
<gene>
    <name evidence="6" type="ORF">EOE66_02530</name>
</gene>
<dbReference type="Pfam" id="PF00072">
    <property type="entry name" value="Response_reg"/>
    <property type="match status" value="1"/>
</dbReference>
<dbReference type="Pfam" id="PF00989">
    <property type="entry name" value="PAS"/>
    <property type="match status" value="1"/>
</dbReference>
<feature type="modified residue" description="4-aspartylphosphate" evidence="1">
    <location>
        <position position="69"/>
    </location>
</feature>
<dbReference type="OrthoDB" id="9813903at2"/>
<keyword evidence="7" id="KW-1185">Reference proteome</keyword>
<evidence type="ECO:0000259" key="4">
    <source>
        <dbReference type="PROSITE" id="PS50883"/>
    </source>
</evidence>
<dbReference type="GO" id="GO:0000160">
    <property type="term" value="P:phosphorelay signal transduction system"/>
    <property type="evidence" value="ECO:0007669"/>
    <property type="project" value="InterPro"/>
</dbReference>
<dbReference type="PROSITE" id="PS50883">
    <property type="entry name" value="EAL"/>
    <property type="match status" value="1"/>
</dbReference>
<dbReference type="GO" id="GO:0003824">
    <property type="term" value="F:catalytic activity"/>
    <property type="evidence" value="ECO:0007669"/>
    <property type="project" value="UniProtKB-ARBA"/>
</dbReference>
<evidence type="ECO:0000259" key="2">
    <source>
        <dbReference type="PROSITE" id="PS50110"/>
    </source>
</evidence>
<dbReference type="InterPro" id="IPR001633">
    <property type="entry name" value="EAL_dom"/>
</dbReference>
<dbReference type="PROSITE" id="PS50110">
    <property type="entry name" value="RESPONSE_REGULATORY"/>
    <property type="match status" value="1"/>
</dbReference>
<dbReference type="PANTHER" id="PTHR44757:SF2">
    <property type="entry name" value="BIOFILM ARCHITECTURE MAINTENANCE PROTEIN MBAA"/>
    <property type="match status" value="1"/>
</dbReference>
<dbReference type="InterPro" id="IPR043128">
    <property type="entry name" value="Rev_trsase/Diguanyl_cyclase"/>
</dbReference>
<dbReference type="InterPro" id="IPR013767">
    <property type="entry name" value="PAS_fold"/>
</dbReference>
<dbReference type="CDD" id="cd00130">
    <property type="entry name" value="PAS"/>
    <property type="match status" value="1"/>
</dbReference>
<dbReference type="EMBL" id="SACR01000001">
    <property type="protein sequence ID" value="RVU49465.1"/>
    <property type="molecule type" value="Genomic_DNA"/>
</dbReference>
<dbReference type="GO" id="GO:0006355">
    <property type="term" value="P:regulation of DNA-templated transcription"/>
    <property type="evidence" value="ECO:0007669"/>
    <property type="project" value="InterPro"/>
</dbReference>
<sequence>MNALVDHLHTPLPAGPGTPQLLLVDDDARLRGSFRLLLAQPGRDIAEAGSGEEALATLKARSFDLVLLDIGLPGISGLDVLRWLAENRPHTGVMMVSGQRELEAAVRALRHGALDFVRKPDDLDFLPERVEQTLLRLRLQRENAEMTARLAHSERLHRFLVESSPDIVYTLDENGRFVFVNPRVESLLGYARDELLGSHYTRIVHEDDVALARFAFAERRSDERASTNIELRLLCGPRLAGGRAQRHLVTTVSAMGVYDDTAAPGAVPGAPSGLRQRRRFVGSYGVVRDITDRKRAEETISFQALHDQLTDLPNRRLFKDHLELALVQAERRGQLVGVMFIDLDRFKLVNDTYGHLLGDELLRSFAHRLRGCVRAGDTVARQGGDEFTVLLPDLTNADDALPIAQKILAELDKPFLLGDREFRATASVGIATYPRDGLTAEQLMQNADIAMYEVKTSGRNGGRMFTTGMNAGHTQRLALENDLRRAVAQGQFEAHFQPQVSLGQGRVVGVELLIRWRHPVLGLLMPGQFVALAEETGMICALSDWVLERACGQLALWHALGYRHLRMAVNLSPLELVRNDIVERVTAPLARHLLPPGALEIEITENMLLDDAPSVVEKLERLRAQGVRVAIDDFGTRYSSLAYLRRFPIHSLKIDQSFVRDLGVEGDSPIIQAIVGIARGFNLQLVAEGVETVEQLQALRAMGCDEVQGYLLGRPMPASALTPLLSHPPQLPTPLGG</sequence>
<dbReference type="InterPro" id="IPR029787">
    <property type="entry name" value="Nucleotide_cyclase"/>
</dbReference>
<evidence type="ECO:0000313" key="7">
    <source>
        <dbReference type="Proteomes" id="UP000285575"/>
    </source>
</evidence>
<evidence type="ECO:0000256" key="1">
    <source>
        <dbReference type="PROSITE-ProRule" id="PRU00169"/>
    </source>
</evidence>
<dbReference type="FunFam" id="3.30.70.270:FF:000001">
    <property type="entry name" value="Diguanylate cyclase domain protein"/>
    <property type="match status" value="1"/>
</dbReference>
<dbReference type="Gene3D" id="3.30.450.20">
    <property type="entry name" value="PAS domain"/>
    <property type="match status" value="1"/>
</dbReference>
<dbReference type="SMART" id="SM00448">
    <property type="entry name" value="REC"/>
    <property type="match status" value="1"/>
</dbReference>